<evidence type="ECO:0000313" key="4">
    <source>
        <dbReference type="Proteomes" id="UP000240760"/>
    </source>
</evidence>
<dbReference type="EMBL" id="KZ679133">
    <property type="protein sequence ID" value="PTB75834.1"/>
    <property type="molecule type" value="Genomic_DNA"/>
</dbReference>
<keyword evidence="4" id="KW-1185">Reference proteome</keyword>
<evidence type="ECO:0000256" key="1">
    <source>
        <dbReference type="SAM" id="MobiDB-lite"/>
    </source>
</evidence>
<feature type="region of interest" description="Disordered" evidence="1">
    <location>
        <begin position="130"/>
        <end position="166"/>
    </location>
</feature>
<keyword evidence="2" id="KW-0812">Transmembrane</keyword>
<dbReference type="Proteomes" id="UP000240760">
    <property type="component" value="Unassembled WGS sequence"/>
</dbReference>
<feature type="compositionally biased region" description="Polar residues" evidence="1">
    <location>
        <begin position="152"/>
        <end position="163"/>
    </location>
</feature>
<accession>A0A2T4C2S8</accession>
<protein>
    <submittedName>
        <fullName evidence="3">Uncharacterized protein</fullName>
    </submittedName>
</protein>
<feature type="region of interest" description="Disordered" evidence="1">
    <location>
        <begin position="96"/>
        <end position="117"/>
    </location>
</feature>
<feature type="transmembrane region" description="Helical" evidence="2">
    <location>
        <begin position="49"/>
        <end position="67"/>
    </location>
</feature>
<gene>
    <name evidence="3" type="ORF">M440DRAFT_5325</name>
</gene>
<proteinExistence type="predicted"/>
<keyword evidence="2" id="KW-0472">Membrane</keyword>
<organism evidence="3 4">
    <name type="scientific">Trichoderma longibrachiatum ATCC 18648</name>
    <dbReference type="NCBI Taxonomy" id="983965"/>
    <lineage>
        <taxon>Eukaryota</taxon>
        <taxon>Fungi</taxon>
        <taxon>Dikarya</taxon>
        <taxon>Ascomycota</taxon>
        <taxon>Pezizomycotina</taxon>
        <taxon>Sordariomycetes</taxon>
        <taxon>Hypocreomycetidae</taxon>
        <taxon>Hypocreales</taxon>
        <taxon>Hypocreaceae</taxon>
        <taxon>Trichoderma</taxon>
    </lineage>
</organism>
<evidence type="ECO:0000256" key="2">
    <source>
        <dbReference type="SAM" id="Phobius"/>
    </source>
</evidence>
<evidence type="ECO:0000313" key="3">
    <source>
        <dbReference type="EMBL" id="PTB75834.1"/>
    </source>
</evidence>
<keyword evidence="2" id="KW-1133">Transmembrane helix</keyword>
<sequence length="284" mass="30412">MCQSKPTDVPSTLLLDGINTANKYYHESLCDRGLDLTEYKKRGFDPRPYMIGGFAGIFLGLIVGRWLCNKVQKVDGPVVAPAIPLQTFGNAVYGATGSEGNASAEGQNQDDNNEERQSVLDDTSFFRASVGSRAEGPDEAEGSGRHSADAASVNQNPLGNPTATGYAANADMQKGITHASDDGLTMDIARGSRRTRHAASAASSQEVQAQAQAQLELEAATQRRRNRRQALQVQVTPDAAIAVAAAAEAGAEAGAHQTPEFGHRRREMGPPPNPFRLHRCEYFT</sequence>
<dbReference type="AlphaFoldDB" id="A0A2T4C2S8"/>
<reference evidence="3 4" key="1">
    <citation type="submission" date="2016-07" db="EMBL/GenBank/DDBJ databases">
        <title>Multiple horizontal gene transfer events from other fungi enriched the ability of initially mycotrophic Trichoderma (Ascomycota) to feed on dead plant biomass.</title>
        <authorList>
            <consortium name="DOE Joint Genome Institute"/>
            <person name="Aerts A."/>
            <person name="Atanasova L."/>
            <person name="Chenthamara K."/>
            <person name="Zhang J."/>
            <person name="Grujic M."/>
            <person name="Henrissat B."/>
            <person name="Kuo A."/>
            <person name="Salamov A."/>
            <person name="Lipzen A."/>
            <person name="Labutti K."/>
            <person name="Barry K."/>
            <person name="Miao Y."/>
            <person name="Rahimi M.J."/>
            <person name="Shen Q."/>
            <person name="Grigoriev I.V."/>
            <person name="Kubicek C.P."/>
            <person name="Druzhinina I.S."/>
        </authorList>
    </citation>
    <scope>NUCLEOTIDE SEQUENCE [LARGE SCALE GENOMIC DNA]</scope>
    <source>
        <strain evidence="3 4">ATCC 18648</strain>
    </source>
</reference>
<feature type="region of interest" description="Disordered" evidence="1">
    <location>
        <begin position="252"/>
        <end position="274"/>
    </location>
</feature>
<dbReference type="OrthoDB" id="4900390at2759"/>
<name>A0A2T4C2S8_TRILO</name>
<feature type="compositionally biased region" description="Polar residues" evidence="1">
    <location>
        <begin position="98"/>
        <end position="110"/>
    </location>
</feature>